<keyword evidence="1" id="KW-1133">Transmembrane helix</keyword>
<feature type="transmembrane region" description="Helical" evidence="1">
    <location>
        <begin position="51"/>
        <end position="69"/>
    </location>
</feature>
<feature type="transmembrane region" description="Helical" evidence="1">
    <location>
        <begin position="106"/>
        <end position="126"/>
    </location>
</feature>
<accession>A0AA37QF93</accession>
<sequence length="250" mass="25363">MVVPPHRLARTLVVALAGVALVAFAAIVVAADRRALPTAIQRLYAWPGGDKVGHVVLLAALAFVCDLALQGRIVRLGAWTLSLAGVLVAVGITLEEASQALFPGRTLSVADLACSYLGVYLGVRAARRLAGALAMRRSSVQAVLLLASATLAPTPADAQRPAPAGVVGRSATLAPMTDAPLLHAPTPRRPPAWPYVLGGAVLGGAAMAGGLALALRDGESLAHPIAYVPAVAGAAALGAGGGYLVYRLRF</sequence>
<protein>
    <recommendedName>
        <fullName evidence="4">VanZ like family protein</fullName>
    </recommendedName>
</protein>
<organism evidence="2 3">
    <name type="scientific">Roseisolibacter agri</name>
    <dbReference type="NCBI Taxonomy" id="2014610"/>
    <lineage>
        <taxon>Bacteria</taxon>
        <taxon>Pseudomonadati</taxon>
        <taxon>Gemmatimonadota</taxon>
        <taxon>Gemmatimonadia</taxon>
        <taxon>Gemmatimonadales</taxon>
        <taxon>Gemmatimonadaceae</taxon>
        <taxon>Roseisolibacter</taxon>
    </lineage>
</organism>
<keyword evidence="1" id="KW-0472">Membrane</keyword>
<feature type="transmembrane region" description="Helical" evidence="1">
    <location>
        <begin position="192"/>
        <end position="213"/>
    </location>
</feature>
<gene>
    <name evidence="2" type="ORF">rosag_11660</name>
</gene>
<reference evidence="2" key="1">
    <citation type="submission" date="2022-08" db="EMBL/GenBank/DDBJ databases">
        <title>Draft genome sequencing of Roseisolibacter agri AW1220.</title>
        <authorList>
            <person name="Tobiishi Y."/>
            <person name="Tonouchi A."/>
        </authorList>
    </citation>
    <scope>NUCLEOTIDE SEQUENCE</scope>
    <source>
        <strain evidence="2">AW1220</strain>
    </source>
</reference>
<comment type="caution">
    <text evidence="2">The sequence shown here is derived from an EMBL/GenBank/DDBJ whole genome shotgun (WGS) entry which is preliminary data.</text>
</comment>
<feature type="transmembrane region" description="Helical" evidence="1">
    <location>
        <begin position="225"/>
        <end position="246"/>
    </location>
</feature>
<proteinExistence type="predicted"/>
<feature type="transmembrane region" description="Helical" evidence="1">
    <location>
        <begin position="12"/>
        <end position="31"/>
    </location>
</feature>
<name>A0AA37QF93_9BACT</name>
<dbReference type="RefSeq" id="WP_284349099.1">
    <property type="nucleotide sequence ID" value="NZ_BRXS01000002.1"/>
</dbReference>
<dbReference type="AlphaFoldDB" id="A0AA37QF93"/>
<keyword evidence="1" id="KW-0812">Transmembrane</keyword>
<feature type="transmembrane region" description="Helical" evidence="1">
    <location>
        <begin position="76"/>
        <end position="94"/>
    </location>
</feature>
<keyword evidence="3" id="KW-1185">Reference proteome</keyword>
<evidence type="ECO:0008006" key="4">
    <source>
        <dbReference type="Google" id="ProtNLM"/>
    </source>
</evidence>
<dbReference type="Proteomes" id="UP001161325">
    <property type="component" value="Unassembled WGS sequence"/>
</dbReference>
<evidence type="ECO:0000313" key="2">
    <source>
        <dbReference type="EMBL" id="GLC24653.1"/>
    </source>
</evidence>
<dbReference type="EMBL" id="BRXS01000002">
    <property type="protein sequence ID" value="GLC24653.1"/>
    <property type="molecule type" value="Genomic_DNA"/>
</dbReference>
<evidence type="ECO:0000313" key="3">
    <source>
        <dbReference type="Proteomes" id="UP001161325"/>
    </source>
</evidence>
<evidence type="ECO:0000256" key="1">
    <source>
        <dbReference type="SAM" id="Phobius"/>
    </source>
</evidence>